<feature type="region of interest" description="Disordered" evidence="6">
    <location>
        <begin position="430"/>
        <end position="449"/>
    </location>
</feature>
<protein>
    <recommendedName>
        <fullName evidence="7">Zn(2)-C6 fungal-type domain-containing protein</fullName>
    </recommendedName>
</protein>
<dbReference type="SMART" id="SM00066">
    <property type="entry name" value="GAL4"/>
    <property type="match status" value="1"/>
</dbReference>
<dbReference type="AlphaFoldDB" id="A0AAN6ETA1"/>
<keyword evidence="3" id="KW-0238">DNA-binding</keyword>
<gene>
    <name evidence="8" type="ORF">HRR80_006678</name>
</gene>
<keyword evidence="2" id="KW-0805">Transcription regulation</keyword>
<dbReference type="PROSITE" id="PS50048">
    <property type="entry name" value="ZN2_CY6_FUNGAL_2"/>
    <property type="match status" value="1"/>
</dbReference>
<evidence type="ECO:0000313" key="9">
    <source>
        <dbReference type="Proteomes" id="UP001161757"/>
    </source>
</evidence>
<dbReference type="Proteomes" id="UP001161757">
    <property type="component" value="Unassembled WGS sequence"/>
</dbReference>
<evidence type="ECO:0000256" key="1">
    <source>
        <dbReference type="ARBA" id="ARBA00004123"/>
    </source>
</evidence>
<dbReference type="SUPFAM" id="SSF57701">
    <property type="entry name" value="Zn2/Cys6 DNA-binding domain"/>
    <property type="match status" value="1"/>
</dbReference>
<proteinExistence type="predicted"/>
<evidence type="ECO:0000256" key="6">
    <source>
        <dbReference type="SAM" id="MobiDB-lite"/>
    </source>
</evidence>
<dbReference type="GO" id="GO:0045944">
    <property type="term" value="P:positive regulation of transcription by RNA polymerase II"/>
    <property type="evidence" value="ECO:0007669"/>
    <property type="project" value="TreeGrafter"/>
</dbReference>
<dbReference type="EMBL" id="JAJGCB010000014">
    <property type="protein sequence ID" value="KAJ8989442.1"/>
    <property type="molecule type" value="Genomic_DNA"/>
</dbReference>
<name>A0AAN6ETA1_EXODE</name>
<keyword evidence="5" id="KW-0539">Nucleus</keyword>
<dbReference type="InterPro" id="IPR036864">
    <property type="entry name" value="Zn2-C6_fun-type_DNA-bd_sf"/>
</dbReference>
<dbReference type="Pfam" id="PF00172">
    <property type="entry name" value="Zn_clus"/>
    <property type="match status" value="1"/>
</dbReference>
<dbReference type="PANTHER" id="PTHR37534:SF7">
    <property type="entry name" value="TRANSCRIPTIONAL ACTIVATOR PROTEIN UGA3"/>
    <property type="match status" value="1"/>
</dbReference>
<comment type="subcellular location">
    <subcellularLocation>
        <location evidence="1">Nucleus</location>
    </subcellularLocation>
</comment>
<organism evidence="8 9">
    <name type="scientific">Exophiala dermatitidis</name>
    <name type="common">Black yeast-like fungus</name>
    <name type="synonym">Wangiella dermatitidis</name>
    <dbReference type="NCBI Taxonomy" id="5970"/>
    <lineage>
        <taxon>Eukaryota</taxon>
        <taxon>Fungi</taxon>
        <taxon>Dikarya</taxon>
        <taxon>Ascomycota</taxon>
        <taxon>Pezizomycotina</taxon>
        <taxon>Eurotiomycetes</taxon>
        <taxon>Chaetothyriomycetidae</taxon>
        <taxon>Chaetothyriales</taxon>
        <taxon>Herpotrichiellaceae</taxon>
        <taxon>Exophiala</taxon>
    </lineage>
</organism>
<evidence type="ECO:0000256" key="3">
    <source>
        <dbReference type="ARBA" id="ARBA00023125"/>
    </source>
</evidence>
<evidence type="ECO:0000256" key="2">
    <source>
        <dbReference type="ARBA" id="ARBA00023015"/>
    </source>
</evidence>
<evidence type="ECO:0000256" key="4">
    <source>
        <dbReference type="ARBA" id="ARBA00023163"/>
    </source>
</evidence>
<sequence>MAMVRDAACLTCRSRKVRCDRLLPRCSTCSRLNRECVTSTKACEITWLHSDLSGRSLRDENTPYEHTQQLPGAKGRPLLTERERTRHIATIVSSTNNATVEELLTDLDTRLCDLEGDHVAYHGPFGVFRLHGGTPNEINEFEAVENVEPRDQIDSAIDQIFEPPATNGAFEASDTPTVLDESHLLPLLPDEQLLDSSQDGINWDDFHMDLATETSFSDTIAMANGLSCSIPTAMSLTYSFDVHDLDFPTIRLLLDRYQNTLVPYFAPARIHVKSPWEALHIPKVHETLGEVILRGDAGNSKVCLLFAVLGASAFHLDILRTSSDEVTPPWRVIADSYRARAKARLKTSLQSLSPGKKQEDYKDVLLALLSMVTVCVVSGDMDEAYAYLHDVERLIALYGLDKIRKSAGVQMLHSTYLYLRTLQASVSSFSGQRQERSNNKHLEPGNALAPTKQPNSLWTTLLQADRYCDSLFDTAAEPPCHICGRNTSIFEQIYSLPESLFQLISRVTELAQRMQQLKRTQYGTAATTAAHDSLSDEVSQLETDVCGWKNEVPNPEHEPVLPQCPNCLSEMGSDRGEENIGNPSRMSLLYHFREAMHSALLIYFYRCVRGVDTHILQHFVTKTIDHLSRYGERKRESNDPSSNLCWPGFIAGCEALDTTTRDRFSAWFSKETALTGIRMFEVAGQAVKQVWEARDVRKDRNLTWSQILMENKTLDRLILS</sequence>
<reference evidence="8" key="1">
    <citation type="submission" date="2023-01" db="EMBL/GenBank/DDBJ databases">
        <title>Exophiala dermititidis isolated from Cystic Fibrosis Patient.</title>
        <authorList>
            <person name="Kurbessoian T."/>
            <person name="Crocker A."/>
            <person name="Murante D."/>
            <person name="Hogan D.A."/>
            <person name="Stajich J.E."/>
        </authorList>
    </citation>
    <scope>NUCLEOTIDE SEQUENCE</scope>
    <source>
        <strain evidence="8">Ex8</strain>
    </source>
</reference>
<dbReference type="GO" id="GO:0000976">
    <property type="term" value="F:transcription cis-regulatory region binding"/>
    <property type="evidence" value="ECO:0007669"/>
    <property type="project" value="TreeGrafter"/>
</dbReference>
<dbReference type="GO" id="GO:0000981">
    <property type="term" value="F:DNA-binding transcription factor activity, RNA polymerase II-specific"/>
    <property type="evidence" value="ECO:0007669"/>
    <property type="project" value="InterPro"/>
</dbReference>
<comment type="caution">
    <text evidence="8">The sequence shown here is derived from an EMBL/GenBank/DDBJ whole genome shotgun (WGS) entry which is preliminary data.</text>
</comment>
<dbReference type="Pfam" id="PF11951">
    <property type="entry name" value="Fungal_trans_2"/>
    <property type="match status" value="1"/>
</dbReference>
<accession>A0AAN6ETA1</accession>
<dbReference type="GO" id="GO:0008270">
    <property type="term" value="F:zinc ion binding"/>
    <property type="evidence" value="ECO:0007669"/>
    <property type="project" value="InterPro"/>
</dbReference>
<evidence type="ECO:0000313" key="8">
    <source>
        <dbReference type="EMBL" id="KAJ8989442.1"/>
    </source>
</evidence>
<dbReference type="Gene3D" id="4.10.240.10">
    <property type="entry name" value="Zn(2)-C6 fungal-type DNA-binding domain"/>
    <property type="match status" value="1"/>
</dbReference>
<dbReference type="GO" id="GO:0005634">
    <property type="term" value="C:nucleus"/>
    <property type="evidence" value="ECO:0007669"/>
    <property type="project" value="UniProtKB-SubCell"/>
</dbReference>
<evidence type="ECO:0000256" key="5">
    <source>
        <dbReference type="ARBA" id="ARBA00023242"/>
    </source>
</evidence>
<evidence type="ECO:0000259" key="7">
    <source>
        <dbReference type="PROSITE" id="PS50048"/>
    </source>
</evidence>
<dbReference type="InterPro" id="IPR001138">
    <property type="entry name" value="Zn2Cys6_DnaBD"/>
</dbReference>
<dbReference type="CDD" id="cd00067">
    <property type="entry name" value="GAL4"/>
    <property type="match status" value="1"/>
</dbReference>
<keyword evidence="4" id="KW-0804">Transcription</keyword>
<dbReference type="InterPro" id="IPR021858">
    <property type="entry name" value="Fun_TF"/>
</dbReference>
<feature type="domain" description="Zn(2)-C6 fungal-type" evidence="7">
    <location>
        <begin position="8"/>
        <end position="38"/>
    </location>
</feature>
<feature type="compositionally biased region" description="Basic and acidic residues" evidence="6">
    <location>
        <begin position="433"/>
        <end position="443"/>
    </location>
</feature>
<dbReference type="PROSITE" id="PS00463">
    <property type="entry name" value="ZN2_CY6_FUNGAL_1"/>
    <property type="match status" value="1"/>
</dbReference>
<dbReference type="PANTHER" id="PTHR37534">
    <property type="entry name" value="TRANSCRIPTIONAL ACTIVATOR PROTEIN UGA3"/>
    <property type="match status" value="1"/>
</dbReference>